<dbReference type="SUPFAM" id="SSF51182">
    <property type="entry name" value="RmlC-like cupins"/>
    <property type="match status" value="1"/>
</dbReference>
<dbReference type="PANTHER" id="PTHR38599:SF1">
    <property type="entry name" value="CUPIN DOMAIN PROTEIN (AFU_ORTHOLOGUE AFUA_3G13620)"/>
    <property type="match status" value="1"/>
</dbReference>
<keyword evidence="3" id="KW-1185">Reference proteome</keyword>
<sequence>MRNHLVPGVALLASLGIGSQAASEQHGGAAPNIARPTMVLQQVVEGLPTDDKQTVRVMTATFKPGDKTVYHTHRFPVTVYVLEGTFTLELDGRPPLDVKAGEAMVEPPRVPMTGYNRSATEPTKVVIFYVSANDTPFLDMMAH</sequence>
<gene>
    <name evidence="2" type="ORF">HCN50_27000</name>
</gene>
<dbReference type="Gene3D" id="2.60.120.10">
    <property type="entry name" value="Jelly Rolls"/>
    <property type="match status" value="1"/>
</dbReference>
<dbReference type="PANTHER" id="PTHR38599">
    <property type="entry name" value="CUPIN DOMAIN PROTEIN (AFU_ORTHOLOGUE AFUA_3G13620)"/>
    <property type="match status" value="1"/>
</dbReference>
<evidence type="ECO:0000313" key="2">
    <source>
        <dbReference type="EMBL" id="NOJ49852.1"/>
    </source>
</evidence>
<dbReference type="Pfam" id="PF07883">
    <property type="entry name" value="Cupin_2"/>
    <property type="match status" value="1"/>
</dbReference>
<protein>
    <submittedName>
        <fullName evidence="2">Cupin domain-containing protein</fullName>
    </submittedName>
</protein>
<dbReference type="RefSeq" id="WP_171712922.1">
    <property type="nucleotide sequence ID" value="NZ_JAAVLW010000009.1"/>
</dbReference>
<dbReference type="EMBL" id="JAAVLW010000009">
    <property type="protein sequence ID" value="NOJ49852.1"/>
    <property type="molecule type" value="Genomic_DNA"/>
</dbReference>
<evidence type="ECO:0000313" key="3">
    <source>
        <dbReference type="Proteomes" id="UP000528734"/>
    </source>
</evidence>
<dbReference type="AlphaFoldDB" id="A0A7Y4HA00"/>
<dbReference type="Proteomes" id="UP000528734">
    <property type="component" value="Unassembled WGS sequence"/>
</dbReference>
<accession>A0A7Y4HA00</accession>
<reference evidence="2 3" key="1">
    <citation type="submission" date="2020-03" db="EMBL/GenBank/DDBJ databases">
        <title>Bradyrhizobium diversity isolated from nodules of Muelleranthus trifoliolatus.</title>
        <authorList>
            <person name="Klepa M."/>
            <person name="Helene L."/>
            <person name="Hungria M."/>
        </authorList>
    </citation>
    <scope>NUCLEOTIDE SEQUENCE [LARGE SCALE GENOMIC DNA]</scope>
    <source>
        <strain evidence="2 3">WSM 1744</strain>
    </source>
</reference>
<comment type="caution">
    <text evidence="2">The sequence shown here is derived from an EMBL/GenBank/DDBJ whole genome shotgun (WGS) entry which is preliminary data.</text>
</comment>
<dbReference type="InterPro" id="IPR011051">
    <property type="entry name" value="RmlC_Cupin_sf"/>
</dbReference>
<dbReference type="InterPro" id="IPR013096">
    <property type="entry name" value="Cupin_2"/>
</dbReference>
<evidence type="ECO:0000259" key="1">
    <source>
        <dbReference type="Pfam" id="PF07883"/>
    </source>
</evidence>
<dbReference type="InterPro" id="IPR014710">
    <property type="entry name" value="RmlC-like_jellyroll"/>
</dbReference>
<proteinExistence type="predicted"/>
<feature type="domain" description="Cupin type-2" evidence="1">
    <location>
        <begin position="60"/>
        <end position="127"/>
    </location>
</feature>
<organism evidence="2 3">
    <name type="scientific">Bradyrhizobium archetypum</name>
    <dbReference type="NCBI Taxonomy" id="2721160"/>
    <lineage>
        <taxon>Bacteria</taxon>
        <taxon>Pseudomonadati</taxon>
        <taxon>Pseudomonadota</taxon>
        <taxon>Alphaproteobacteria</taxon>
        <taxon>Hyphomicrobiales</taxon>
        <taxon>Nitrobacteraceae</taxon>
        <taxon>Bradyrhizobium</taxon>
    </lineage>
</organism>
<name>A0A7Y4HA00_9BRAD</name>